<organism evidence="2 3">
    <name type="scientific">Pseudocercospora musae</name>
    <dbReference type="NCBI Taxonomy" id="113226"/>
    <lineage>
        <taxon>Eukaryota</taxon>
        <taxon>Fungi</taxon>
        <taxon>Dikarya</taxon>
        <taxon>Ascomycota</taxon>
        <taxon>Pezizomycotina</taxon>
        <taxon>Dothideomycetes</taxon>
        <taxon>Dothideomycetidae</taxon>
        <taxon>Mycosphaerellales</taxon>
        <taxon>Mycosphaerellaceae</taxon>
        <taxon>Pseudocercospora</taxon>
    </lineage>
</organism>
<dbReference type="AlphaFoldDB" id="A0A139IUJ6"/>
<evidence type="ECO:0000313" key="3">
    <source>
        <dbReference type="Proteomes" id="UP000073492"/>
    </source>
</evidence>
<keyword evidence="3" id="KW-1185">Reference proteome</keyword>
<proteinExistence type="predicted"/>
<dbReference type="Proteomes" id="UP000073492">
    <property type="component" value="Unassembled WGS sequence"/>
</dbReference>
<protein>
    <submittedName>
        <fullName evidence="2">Uncharacterized protein</fullName>
    </submittedName>
</protein>
<evidence type="ECO:0000256" key="1">
    <source>
        <dbReference type="SAM" id="MobiDB-lite"/>
    </source>
</evidence>
<reference evidence="2 3" key="1">
    <citation type="submission" date="2015-07" db="EMBL/GenBank/DDBJ databases">
        <title>Comparative genomics of the Sigatoka disease complex on banana suggests a link between parallel evolutionary changes in Pseudocercospora fijiensis and Pseudocercospora eumusae and increased virulence on the banana host.</title>
        <authorList>
            <person name="Chang T.-C."/>
            <person name="Salvucci A."/>
            <person name="Crous P.W."/>
            <person name="Stergiopoulos I."/>
        </authorList>
    </citation>
    <scope>NUCLEOTIDE SEQUENCE [LARGE SCALE GENOMIC DNA]</scope>
    <source>
        <strain evidence="2 3">CBS 116634</strain>
    </source>
</reference>
<name>A0A139IUJ6_9PEZI</name>
<gene>
    <name evidence="2" type="ORF">AC579_976</name>
</gene>
<evidence type="ECO:0000313" key="2">
    <source>
        <dbReference type="EMBL" id="KXT18310.1"/>
    </source>
</evidence>
<feature type="region of interest" description="Disordered" evidence="1">
    <location>
        <begin position="128"/>
        <end position="150"/>
    </location>
</feature>
<comment type="caution">
    <text evidence="2">The sequence shown here is derived from an EMBL/GenBank/DDBJ whole genome shotgun (WGS) entry which is preliminary data.</text>
</comment>
<dbReference type="EMBL" id="LFZO01000008">
    <property type="protein sequence ID" value="KXT18310.1"/>
    <property type="molecule type" value="Genomic_DNA"/>
</dbReference>
<accession>A0A139IUJ6</accession>
<sequence>MTYVAGHREVILSSASWLVEGWGSRAGSVRALSFFGCFRKTPADRTEHETFDVNFPRLQVNTPSSATREPHLPLALAITDELRLNRDVIVQIYEQLRQPEEQIRDARSDVHNLRDDTREWGQGLLDRQDDAHEGLQSRIDGQAALDRKTR</sequence>